<comment type="cofactor">
    <cofactor evidence="1">
        <name>pyridoxal 5'-phosphate</name>
        <dbReference type="ChEBI" id="CHEBI:597326"/>
    </cofactor>
</comment>
<evidence type="ECO:0000256" key="11">
    <source>
        <dbReference type="ARBA" id="ARBA00051769"/>
    </source>
</evidence>
<dbReference type="GO" id="GO:0008721">
    <property type="term" value="F:D-serine ammonia-lyase activity"/>
    <property type="evidence" value="ECO:0007669"/>
    <property type="project" value="UniProtKB-EC"/>
</dbReference>
<comment type="function">
    <text evidence="12">Catalyzes the synthesis of D-serine from L-serine. D-serine is a key coagonist with glutamate at NMDA receptors. Has dehydratase activity towards both L-serine and D-serine.</text>
</comment>
<gene>
    <name evidence="20" type="ORF">QR680_013124</name>
</gene>
<dbReference type="FunFam" id="3.40.50.1100:FF:000007">
    <property type="entry name" value="L-threonine dehydratase catabolic TdcB"/>
    <property type="match status" value="1"/>
</dbReference>
<dbReference type="InterPro" id="IPR002912">
    <property type="entry name" value="ACT_dom"/>
</dbReference>
<dbReference type="GO" id="GO:0003941">
    <property type="term" value="F:L-serine ammonia-lyase activity"/>
    <property type="evidence" value="ECO:0007669"/>
    <property type="project" value="UniProtKB-EC"/>
</dbReference>
<dbReference type="PANTHER" id="PTHR48078">
    <property type="entry name" value="THREONINE DEHYDRATASE, MITOCHONDRIAL-RELATED"/>
    <property type="match status" value="1"/>
</dbReference>
<protein>
    <recommendedName>
        <fullName evidence="15">Serine racemase</fullName>
        <ecNumber evidence="3">4.3.1.17</ecNumber>
        <ecNumber evidence="13">4.3.1.18</ecNumber>
        <ecNumber evidence="14">5.1.1.18</ecNumber>
    </recommendedName>
    <alternativeName>
        <fullName evidence="16">D-serine ammonia-lyase</fullName>
    </alternativeName>
    <alternativeName>
        <fullName evidence="18">D-serine dehydratase</fullName>
    </alternativeName>
    <alternativeName>
        <fullName evidence="17">L-serine ammonia-lyase</fullName>
    </alternativeName>
    <alternativeName>
        <fullName evidence="7">L-serine deaminase</fullName>
    </alternativeName>
    <alternativeName>
        <fullName evidence="6">L-serine dehydratase</fullName>
    </alternativeName>
    <alternativeName>
        <fullName evidence="8">L-threonine dehydratase</fullName>
    </alternativeName>
</protein>
<evidence type="ECO:0000256" key="2">
    <source>
        <dbReference type="ARBA" id="ARBA00010869"/>
    </source>
</evidence>
<dbReference type="GO" id="GO:0030378">
    <property type="term" value="F:serine racemase activity"/>
    <property type="evidence" value="ECO:0007669"/>
    <property type="project" value="UniProtKB-EC"/>
</dbReference>
<evidence type="ECO:0000256" key="4">
    <source>
        <dbReference type="ARBA" id="ARBA00022898"/>
    </source>
</evidence>
<dbReference type="EMBL" id="JAUCMV010000002">
    <property type="protein sequence ID" value="KAK0417645.1"/>
    <property type="molecule type" value="Genomic_DNA"/>
</dbReference>
<evidence type="ECO:0000256" key="7">
    <source>
        <dbReference type="ARBA" id="ARBA00041766"/>
    </source>
</evidence>
<dbReference type="GO" id="GO:0009097">
    <property type="term" value="P:isoleucine biosynthetic process"/>
    <property type="evidence" value="ECO:0007669"/>
    <property type="project" value="TreeGrafter"/>
</dbReference>
<reference evidence="20" key="1">
    <citation type="submission" date="2023-06" db="EMBL/GenBank/DDBJ databases">
        <title>Genomic analysis of the entomopathogenic nematode Steinernema hermaphroditum.</title>
        <authorList>
            <person name="Schwarz E.M."/>
            <person name="Heppert J.K."/>
            <person name="Baniya A."/>
            <person name="Schwartz H.T."/>
            <person name="Tan C.-H."/>
            <person name="Antoshechkin I."/>
            <person name="Sternberg P.W."/>
            <person name="Goodrich-Blair H."/>
            <person name="Dillman A.R."/>
        </authorList>
    </citation>
    <scope>NUCLEOTIDE SEQUENCE</scope>
    <source>
        <strain evidence="20">PS9179</strain>
        <tissue evidence="20">Whole animal</tissue>
    </source>
</reference>
<dbReference type="EC" id="4.3.1.18" evidence="13"/>
<evidence type="ECO:0000256" key="6">
    <source>
        <dbReference type="ARBA" id="ARBA00031418"/>
    </source>
</evidence>
<keyword evidence="4" id="KW-0663">Pyridoxal phosphate</keyword>
<dbReference type="EC" id="4.3.1.17" evidence="3"/>
<comment type="catalytic activity">
    <reaction evidence="9">
        <text>L-serine = pyruvate + NH4(+)</text>
        <dbReference type="Rhea" id="RHEA:19169"/>
        <dbReference type="ChEBI" id="CHEBI:15361"/>
        <dbReference type="ChEBI" id="CHEBI:28938"/>
        <dbReference type="ChEBI" id="CHEBI:33384"/>
        <dbReference type="EC" id="4.3.1.17"/>
    </reaction>
</comment>
<evidence type="ECO:0000256" key="14">
    <source>
        <dbReference type="ARBA" id="ARBA00066592"/>
    </source>
</evidence>
<dbReference type="GO" id="GO:0004794">
    <property type="term" value="F:threonine deaminase activity"/>
    <property type="evidence" value="ECO:0007669"/>
    <property type="project" value="TreeGrafter"/>
</dbReference>
<comment type="catalytic activity">
    <reaction evidence="10">
        <text>D-serine = pyruvate + NH4(+)</text>
        <dbReference type="Rhea" id="RHEA:13977"/>
        <dbReference type="ChEBI" id="CHEBI:15361"/>
        <dbReference type="ChEBI" id="CHEBI:28938"/>
        <dbReference type="ChEBI" id="CHEBI:35247"/>
        <dbReference type="EC" id="4.3.1.18"/>
    </reaction>
</comment>
<evidence type="ECO:0000313" key="21">
    <source>
        <dbReference type="Proteomes" id="UP001175271"/>
    </source>
</evidence>
<keyword evidence="21" id="KW-1185">Reference proteome</keyword>
<accession>A0AA39I5V5</accession>
<evidence type="ECO:0000256" key="18">
    <source>
        <dbReference type="ARBA" id="ARBA00081761"/>
    </source>
</evidence>
<dbReference type="GO" id="GO:0005524">
    <property type="term" value="F:ATP binding"/>
    <property type="evidence" value="ECO:0007669"/>
    <property type="project" value="UniProtKB-ARBA"/>
</dbReference>
<evidence type="ECO:0000256" key="5">
    <source>
        <dbReference type="ARBA" id="ARBA00023239"/>
    </source>
</evidence>
<dbReference type="InterPro" id="IPR044561">
    <property type="entry name" value="ACT_ThrD-II-like"/>
</dbReference>
<dbReference type="CDD" id="cd04886">
    <property type="entry name" value="ACT_ThrD-II-like"/>
    <property type="match status" value="1"/>
</dbReference>
<evidence type="ECO:0000256" key="17">
    <source>
        <dbReference type="ARBA" id="ARBA00081060"/>
    </source>
</evidence>
<comment type="similarity">
    <text evidence="2">Belongs to the serine/threonine dehydratase family.</text>
</comment>
<evidence type="ECO:0000256" key="8">
    <source>
        <dbReference type="ARBA" id="ARBA00042605"/>
    </source>
</evidence>
<dbReference type="EC" id="5.1.1.18" evidence="14"/>
<feature type="domain" description="ACT" evidence="19">
    <location>
        <begin position="381"/>
        <end position="463"/>
    </location>
</feature>
<evidence type="ECO:0000256" key="10">
    <source>
        <dbReference type="ARBA" id="ARBA00050422"/>
    </source>
</evidence>
<dbReference type="AlphaFoldDB" id="A0AA39I5V5"/>
<dbReference type="GO" id="GO:0070178">
    <property type="term" value="P:D-serine metabolic process"/>
    <property type="evidence" value="ECO:0007669"/>
    <property type="project" value="UniProtKB-ARBA"/>
</dbReference>
<dbReference type="PROSITE" id="PS51671">
    <property type="entry name" value="ACT"/>
    <property type="match status" value="1"/>
</dbReference>
<evidence type="ECO:0000256" key="15">
    <source>
        <dbReference type="ARBA" id="ARBA00070760"/>
    </source>
</evidence>
<dbReference type="Gene3D" id="3.40.50.1100">
    <property type="match status" value="2"/>
</dbReference>
<dbReference type="InterPro" id="IPR036052">
    <property type="entry name" value="TrpB-like_PALP_sf"/>
</dbReference>
<proteinExistence type="inferred from homology"/>
<dbReference type="CDD" id="cd01562">
    <property type="entry name" value="Thr-dehyd"/>
    <property type="match status" value="1"/>
</dbReference>
<evidence type="ECO:0000259" key="19">
    <source>
        <dbReference type="PROSITE" id="PS51671"/>
    </source>
</evidence>
<name>A0AA39I5V5_9BILA</name>
<dbReference type="SUPFAM" id="SSF55021">
    <property type="entry name" value="ACT-like"/>
    <property type="match status" value="1"/>
</dbReference>
<evidence type="ECO:0000256" key="9">
    <source>
        <dbReference type="ARBA" id="ARBA00049406"/>
    </source>
</evidence>
<comment type="catalytic activity">
    <reaction evidence="11">
        <text>L-serine = D-serine</text>
        <dbReference type="Rhea" id="RHEA:10980"/>
        <dbReference type="ChEBI" id="CHEBI:33384"/>
        <dbReference type="ChEBI" id="CHEBI:35247"/>
        <dbReference type="EC" id="5.1.1.18"/>
    </reaction>
</comment>
<dbReference type="InterPro" id="IPR045865">
    <property type="entry name" value="ACT-like_dom_sf"/>
</dbReference>
<dbReference type="Gene3D" id="3.30.70.260">
    <property type="match status" value="1"/>
</dbReference>
<evidence type="ECO:0000256" key="16">
    <source>
        <dbReference type="ARBA" id="ARBA00076108"/>
    </source>
</evidence>
<evidence type="ECO:0000256" key="13">
    <source>
        <dbReference type="ARBA" id="ARBA00066349"/>
    </source>
</evidence>
<dbReference type="InterPro" id="IPR001926">
    <property type="entry name" value="TrpB-like_PALP"/>
</dbReference>
<dbReference type="Proteomes" id="UP001175271">
    <property type="component" value="Unassembled WGS sequence"/>
</dbReference>
<dbReference type="FunFam" id="3.40.50.1100:FF:000041">
    <property type="entry name" value="Threonine ammonia-lyase, variant"/>
    <property type="match status" value="1"/>
</dbReference>
<evidence type="ECO:0000256" key="3">
    <source>
        <dbReference type="ARBA" id="ARBA00012093"/>
    </source>
</evidence>
<organism evidence="20 21">
    <name type="scientific">Steinernema hermaphroditum</name>
    <dbReference type="NCBI Taxonomy" id="289476"/>
    <lineage>
        <taxon>Eukaryota</taxon>
        <taxon>Metazoa</taxon>
        <taxon>Ecdysozoa</taxon>
        <taxon>Nematoda</taxon>
        <taxon>Chromadorea</taxon>
        <taxon>Rhabditida</taxon>
        <taxon>Tylenchina</taxon>
        <taxon>Panagrolaimomorpha</taxon>
        <taxon>Strongyloidoidea</taxon>
        <taxon>Steinernematidae</taxon>
        <taxon>Steinernema</taxon>
    </lineage>
</organism>
<evidence type="ECO:0000256" key="1">
    <source>
        <dbReference type="ARBA" id="ARBA00001933"/>
    </source>
</evidence>
<dbReference type="InterPro" id="IPR050147">
    <property type="entry name" value="Ser/Thr_Dehydratase"/>
</dbReference>
<comment type="caution">
    <text evidence="20">The sequence shown here is derived from an EMBL/GenBank/DDBJ whole genome shotgun (WGS) entry which is preliminary data.</text>
</comment>
<dbReference type="Pfam" id="PF00291">
    <property type="entry name" value="PALP"/>
    <property type="match status" value="1"/>
</dbReference>
<dbReference type="GO" id="GO:0006565">
    <property type="term" value="P:L-serine catabolic process"/>
    <property type="evidence" value="ECO:0007669"/>
    <property type="project" value="TreeGrafter"/>
</dbReference>
<evidence type="ECO:0000256" key="12">
    <source>
        <dbReference type="ARBA" id="ARBA00056426"/>
    </source>
</evidence>
<dbReference type="PANTHER" id="PTHR48078:SF19">
    <property type="entry name" value="ACT DOMAIN-CONTAINING PROTEIN"/>
    <property type="match status" value="1"/>
</dbReference>
<evidence type="ECO:0000313" key="20">
    <source>
        <dbReference type="EMBL" id="KAK0417645.1"/>
    </source>
</evidence>
<keyword evidence="5" id="KW-0456">Lyase</keyword>
<dbReference type="GO" id="GO:0006567">
    <property type="term" value="P:L-threonine catabolic process"/>
    <property type="evidence" value="ECO:0007669"/>
    <property type="project" value="TreeGrafter"/>
</dbReference>
<sequence>MLFQGGLLRIASFLRWKSMLSFKKETTRKIGGEGADVTPAPLLDPCCDPANPKKVDFALISAAAYNIRDGIVRTECRRSQKLSASLGVEVFLKMELNQVTGSFKERGGRFALLRLSEEEKKAGVFAASAGNHALALSYHGRKLGVPITVVMPRHAPLMKIDSCTKFGANIRVEGKDITVSREIALQMAHESGGKYINGYDHIDILAGTGTIALEILDQLQGIDAVIIPVGGGGLISGMATVIKTLYPSIQVIGVESEKCTAFTRSLEKGEPVMTKSLPTLADGLSVPLVGVNAFHSAKDYVDKMVTVTEESIALAILRLVEWEKVVVEGAGGVGVAALLSGQLPELAGKRVVMILSGGNIDTTCLGRSIDRGLVFDSRLTRFSVVVSDRPGGIAELCSIIASCRASIKDMFQERAWVRQDIFSVKVEVVAETRNINHVEELEAVLRKRYEDVVFTHTPRAPSSTCTHW</sequence>
<dbReference type="SUPFAM" id="SSF53686">
    <property type="entry name" value="Tryptophan synthase beta subunit-like PLP-dependent enzymes"/>
    <property type="match status" value="1"/>
</dbReference>
<dbReference type="GO" id="GO:0030170">
    <property type="term" value="F:pyridoxal phosphate binding"/>
    <property type="evidence" value="ECO:0007669"/>
    <property type="project" value="UniProtKB-ARBA"/>
</dbReference>